<evidence type="ECO:0008006" key="9">
    <source>
        <dbReference type="Google" id="ProtNLM"/>
    </source>
</evidence>
<feature type="transmembrane region" description="Helical" evidence="6">
    <location>
        <begin position="15"/>
        <end position="34"/>
    </location>
</feature>
<evidence type="ECO:0000313" key="7">
    <source>
        <dbReference type="EMBL" id="KAJ1702258.1"/>
    </source>
</evidence>
<name>A0A9Q0CYI3_9POAL</name>
<comment type="caution">
    <text evidence="7">The sequence shown here is derived from an EMBL/GenBank/DDBJ whole genome shotgun (WGS) entry which is preliminary data.</text>
</comment>
<evidence type="ECO:0000256" key="5">
    <source>
        <dbReference type="PIRSR" id="PIRSR602401-1"/>
    </source>
</evidence>
<evidence type="ECO:0000256" key="3">
    <source>
        <dbReference type="ARBA" id="ARBA00023002"/>
    </source>
</evidence>
<keyword evidence="5" id="KW-0349">Heme</keyword>
<keyword evidence="6" id="KW-0472">Membrane</keyword>
<dbReference type="Pfam" id="PF00067">
    <property type="entry name" value="p450"/>
    <property type="match status" value="1"/>
</dbReference>
<keyword evidence="3" id="KW-0560">Oxidoreductase</keyword>
<organism evidence="7 8">
    <name type="scientific">Rhynchospora breviuscula</name>
    <dbReference type="NCBI Taxonomy" id="2022672"/>
    <lineage>
        <taxon>Eukaryota</taxon>
        <taxon>Viridiplantae</taxon>
        <taxon>Streptophyta</taxon>
        <taxon>Embryophyta</taxon>
        <taxon>Tracheophyta</taxon>
        <taxon>Spermatophyta</taxon>
        <taxon>Magnoliopsida</taxon>
        <taxon>Liliopsida</taxon>
        <taxon>Poales</taxon>
        <taxon>Cyperaceae</taxon>
        <taxon>Cyperoideae</taxon>
        <taxon>Rhynchosporeae</taxon>
        <taxon>Rhynchospora</taxon>
    </lineage>
</organism>
<evidence type="ECO:0000256" key="4">
    <source>
        <dbReference type="ARBA" id="ARBA00023004"/>
    </source>
</evidence>
<protein>
    <recommendedName>
        <fullName evidence="9">Cytochrome P450 704C1-like</fullName>
    </recommendedName>
</protein>
<dbReference type="EMBL" id="JAMQYH010000001">
    <property type="protein sequence ID" value="KAJ1702258.1"/>
    <property type="molecule type" value="Genomic_DNA"/>
</dbReference>
<evidence type="ECO:0000256" key="1">
    <source>
        <dbReference type="ARBA" id="ARBA00010617"/>
    </source>
</evidence>
<gene>
    <name evidence="7" type="ORF">LUZ63_002037</name>
</gene>
<dbReference type="Proteomes" id="UP001151287">
    <property type="component" value="Unassembled WGS sequence"/>
</dbReference>
<keyword evidence="6" id="KW-0812">Transmembrane</keyword>
<dbReference type="InterPro" id="IPR002401">
    <property type="entry name" value="Cyt_P450_E_grp-I"/>
</dbReference>
<dbReference type="SUPFAM" id="SSF48264">
    <property type="entry name" value="Cytochrome P450"/>
    <property type="match status" value="1"/>
</dbReference>
<sequence>MDSFAITSFPNPTTLPATAVAALLILLLIMKRLLFHSSKKRNYPPVAGTIFHMLFNLHRISEHQTSLSRKYKTFRILTPFGNYVFTVDPDNVEYILKTNFSNYGKGEINYQVMSDFLGDGIFAVDADKWRQQRKIASFEFSTKVLKDYSSRAFKNYALKLTEIISKVASSNQMMDIQDLLMKFSLDSIFKIGFGVELGVLSGLQEGKAFSKAFDEASCQIVYRLVDIFWKVKRFLNIGSESKMKKNIQLLDDFVYSVMNRKREQLAEQGQEVMEKEDILSRFLLEKEKSYSNIDDKYLRDIILNFMIAGRDTTAGTLSWFFYMLCKHPHVQDKIAREVQTVIKTQDSEGKAEIDSFSDYLTEEAINSMQYLHAALTETLRLYPAVPLDGKCCFSDDTLPDGFDVNKGDLVHYQPYPMGRMKFLWGDDVDDFRPERWLNNEGIFVPQSPFKFTAFQAGPRICLGKEFAYRQMKIVAATLLYFFKFQLWDSSREVKIRTMLTLQIDRGLHLRAMHR</sequence>
<dbReference type="GO" id="GO:0005506">
    <property type="term" value="F:iron ion binding"/>
    <property type="evidence" value="ECO:0007669"/>
    <property type="project" value="InterPro"/>
</dbReference>
<reference evidence="7" key="1">
    <citation type="journal article" date="2022" name="Cell">
        <title>Repeat-based holocentromeres influence genome architecture and karyotype evolution.</title>
        <authorList>
            <person name="Hofstatter P.G."/>
            <person name="Thangavel G."/>
            <person name="Lux T."/>
            <person name="Neumann P."/>
            <person name="Vondrak T."/>
            <person name="Novak P."/>
            <person name="Zhang M."/>
            <person name="Costa L."/>
            <person name="Castellani M."/>
            <person name="Scott A."/>
            <person name="Toegelov H."/>
            <person name="Fuchs J."/>
            <person name="Mata-Sucre Y."/>
            <person name="Dias Y."/>
            <person name="Vanzela A.L.L."/>
            <person name="Huettel B."/>
            <person name="Almeida C.C.S."/>
            <person name="Simkova H."/>
            <person name="Souza G."/>
            <person name="Pedrosa-Harand A."/>
            <person name="Macas J."/>
            <person name="Mayer K.F.X."/>
            <person name="Houben A."/>
            <person name="Marques A."/>
        </authorList>
    </citation>
    <scope>NUCLEOTIDE SEQUENCE</scope>
    <source>
        <strain evidence="7">RhyBre1mFocal</strain>
    </source>
</reference>
<dbReference type="PRINTS" id="PR00463">
    <property type="entry name" value="EP450I"/>
</dbReference>
<keyword evidence="4 5" id="KW-0408">Iron</keyword>
<dbReference type="InterPro" id="IPR036396">
    <property type="entry name" value="Cyt_P450_sf"/>
</dbReference>
<comment type="similarity">
    <text evidence="1">Belongs to the cytochrome P450 family.</text>
</comment>
<dbReference type="PANTHER" id="PTHR24296">
    <property type="entry name" value="CYTOCHROME P450"/>
    <property type="match status" value="1"/>
</dbReference>
<dbReference type="CDD" id="cd11064">
    <property type="entry name" value="CYP86A"/>
    <property type="match status" value="1"/>
</dbReference>
<dbReference type="GO" id="GO:0016705">
    <property type="term" value="F:oxidoreductase activity, acting on paired donors, with incorporation or reduction of molecular oxygen"/>
    <property type="evidence" value="ECO:0007669"/>
    <property type="project" value="InterPro"/>
</dbReference>
<accession>A0A9Q0CYI3</accession>
<dbReference type="Gene3D" id="1.10.630.10">
    <property type="entry name" value="Cytochrome P450"/>
    <property type="match status" value="1"/>
</dbReference>
<dbReference type="GO" id="GO:0020037">
    <property type="term" value="F:heme binding"/>
    <property type="evidence" value="ECO:0007669"/>
    <property type="project" value="InterPro"/>
</dbReference>
<evidence type="ECO:0000256" key="2">
    <source>
        <dbReference type="ARBA" id="ARBA00022723"/>
    </source>
</evidence>
<keyword evidence="8" id="KW-1185">Reference proteome</keyword>
<dbReference type="InterPro" id="IPR001128">
    <property type="entry name" value="Cyt_P450"/>
</dbReference>
<dbReference type="AlphaFoldDB" id="A0A9Q0CYI3"/>
<evidence type="ECO:0000313" key="8">
    <source>
        <dbReference type="Proteomes" id="UP001151287"/>
    </source>
</evidence>
<keyword evidence="2 5" id="KW-0479">Metal-binding</keyword>
<keyword evidence="6" id="KW-1133">Transmembrane helix</keyword>
<comment type="cofactor">
    <cofactor evidence="5">
        <name>heme</name>
        <dbReference type="ChEBI" id="CHEBI:30413"/>
    </cofactor>
</comment>
<dbReference type="PRINTS" id="PR00385">
    <property type="entry name" value="P450"/>
</dbReference>
<evidence type="ECO:0000256" key="6">
    <source>
        <dbReference type="SAM" id="Phobius"/>
    </source>
</evidence>
<dbReference type="GO" id="GO:0004497">
    <property type="term" value="F:monooxygenase activity"/>
    <property type="evidence" value="ECO:0007669"/>
    <property type="project" value="InterPro"/>
</dbReference>
<feature type="binding site" description="axial binding residue" evidence="5">
    <location>
        <position position="461"/>
    </location>
    <ligand>
        <name>heme</name>
        <dbReference type="ChEBI" id="CHEBI:30413"/>
    </ligand>
    <ligandPart>
        <name>Fe</name>
        <dbReference type="ChEBI" id="CHEBI:18248"/>
    </ligandPart>
</feature>
<proteinExistence type="inferred from homology"/>
<dbReference type="OrthoDB" id="1470350at2759"/>